<dbReference type="PANTHER" id="PTHR34297:SF2">
    <property type="entry name" value="ASP23_GLS24 FAMILY ENVELOPE STRESS RESPONSE PROTEIN"/>
    <property type="match status" value="1"/>
</dbReference>
<evidence type="ECO:0000256" key="1">
    <source>
        <dbReference type="ARBA" id="ARBA00005721"/>
    </source>
</evidence>
<dbReference type="RefSeq" id="WP_033163804.1">
    <property type="nucleotide sequence ID" value="NZ_CACVPP010000054.1"/>
</dbReference>
<dbReference type="Proteomes" id="UP000183028">
    <property type="component" value="Unassembled WGS sequence"/>
</dbReference>
<evidence type="ECO:0000313" key="2">
    <source>
        <dbReference type="EMBL" id="SEI43798.1"/>
    </source>
</evidence>
<keyword evidence="3" id="KW-1185">Reference proteome</keyword>
<dbReference type="EMBL" id="FNYK01000004">
    <property type="protein sequence ID" value="SEI43798.1"/>
    <property type="molecule type" value="Genomic_DNA"/>
</dbReference>
<dbReference type="eggNOG" id="COG1302">
    <property type="taxonomic scope" value="Bacteria"/>
</dbReference>
<proteinExistence type="inferred from homology"/>
<dbReference type="Pfam" id="PF03780">
    <property type="entry name" value="Asp23"/>
    <property type="match status" value="1"/>
</dbReference>
<dbReference type="AlphaFoldDB" id="A0A1H6QJ78"/>
<comment type="similarity">
    <text evidence="1">Belongs to the asp23 family.</text>
</comment>
<sequence>MIQKKTELGNIELSNDVIATICGGAATECYGVVGMASQKMSDGFYDLLGRDNYSKGIVVEAGDTGAIINLYIIIGYGIKISEIVYEVQKKVKYVLENTLDIDVEEVNVYVQSIKIMDE</sequence>
<dbReference type="STRING" id="322505.SAMN04487836_13826"/>
<evidence type="ECO:0000313" key="3">
    <source>
        <dbReference type="Proteomes" id="UP000183028"/>
    </source>
</evidence>
<dbReference type="PANTHER" id="PTHR34297">
    <property type="entry name" value="HYPOTHETICAL CYTOSOLIC PROTEIN-RELATED"/>
    <property type="match status" value="1"/>
</dbReference>
<name>A0A1H6QJ78_9FIRM</name>
<dbReference type="GeneID" id="54121207"/>
<protein>
    <submittedName>
        <fullName evidence="2">Uncharacterized conserved protein YloU, alkaline shock protein (Asp23) family</fullName>
    </submittedName>
</protein>
<dbReference type="OrthoDB" id="9791482at2"/>
<reference evidence="3" key="1">
    <citation type="submission" date="2016-10" db="EMBL/GenBank/DDBJ databases">
        <authorList>
            <person name="Varghese N."/>
        </authorList>
    </citation>
    <scope>NUCLEOTIDE SEQUENCE [LARGE SCALE GENOMIC DNA]</scope>
    <source>
        <strain evidence="3">DSM 20406</strain>
    </source>
</reference>
<accession>A0A1H6QJ78</accession>
<dbReference type="InterPro" id="IPR005531">
    <property type="entry name" value="Asp23"/>
</dbReference>
<gene>
    <name evidence="2" type="ORF">SAMN04487834_100413</name>
</gene>
<organism evidence="2 3">
    <name type="scientific">Sharpea azabuensis</name>
    <dbReference type="NCBI Taxonomy" id="322505"/>
    <lineage>
        <taxon>Bacteria</taxon>
        <taxon>Bacillati</taxon>
        <taxon>Bacillota</taxon>
        <taxon>Erysipelotrichia</taxon>
        <taxon>Erysipelotrichales</taxon>
        <taxon>Coprobacillaceae</taxon>
        <taxon>Sharpea</taxon>
    </lineage>
</organism>